<dbReference type="PRINTS" id="PR00344">
    <property type="entry name" value="BCTRLSENSOR"/>
</dbReference>
<keyword evidence="6" id="KW-0418">Kinase</keyword>
<feature type="transmembrane region" description="Helical" evidence="9">
    <location>
        <begin position="21"/>
        <end position="42"/>
    </location>
</feature>
<dbReference type="GO" id="GO:0016020">
    <property type="term" value="C:membrane"/>
    <property type="evidence" value="ECO:0007669"/>
    <property type="project" value="UniProtKB-SubCell"/>
</dbReference>
<dbReference type="InterPro" id="IPR036097">
    <property type="entry name" value="HisK_dim/P_sf"/>
</dbReference>
<evidence type="ECO:0000313" key="13">
    <source>
        <dbReference type="Proteomes" id="UP000220904"/>
    </source>
</evidence>
<dbReference type="CDD" id="cd06225">
    <property type="entry name" value="HAMP"/>
    <property type="match status" value="1"/>
</dbReference>
<keyword evidence="9" id="KW-1133">Transmembrane helix</keyword>
<dbReference type="PROSITE" id="PS50109">
    <property type="entry name" value="HIS_KIN"/>
    <property type="match status" value="1"/>
</dbReference>
<comment type="subcellular location">
    <subcellularLocation>
        <location evidence="2">Membrane</location>
    </subcellularLocation>
</comment>
<dbReference type="PANTHER" id="PTHR43711">
    <property type="entry name" value="TWO-COMPONENT HISTIDINE KINASE"/>
    <property type="match status" value="1"/>
</dbReference>
<feature type="transmembrane region" description="Helical" evidence="9">
    <location>
        <begin position="62"/>
        <end position="83"/>
    </location>
</feature>
<evidence type="ECO:0000256" key="9">
    <source>
        <dbReference type="SAM" id="Phobius"/>
    </source>
</evidence>
<keyword evidence="9" id="KW-0812">Transmembrane</keyword>
<evidence type="ECO:0000256" key="4">
    <source>
        <dbReference type="ARBA" id="ARBA00022553"/>
    </source>
</evidence>
<accession>A0A2A7B6D4</accession>
<dbReference type="InterPro" id="IPR003661">
    <property type="entry name" value="HisK_dim/P_dom"/>
</dbReference>
<dbReference type="Pfam" id="PF02518">
    <property type="entry name" value="HATPase_c"/>
    <property type="match status" value="1"/>
</dbReference>
<dbReference type="InterPro" id="IPR003594">
    <property type="entry name" value="HATPase_dom"/>
</dbReference>
<sequence length="354" mass="39007">MKQWIGKIQDDVKTVSLTMLLVLNLFGIVMAVSAVATALVLLEVDGGFLYGDGHIGAGGALVFIYTVCIVIAVSMAVTMRTIFIHPMQKLVRSMNELATGNFDVRIEQEKGYRPTEVRAFVDSFNKAAEQLGGTEILRKDFINNFSHEFKTPIVSINGFAELLLEDDEMPPEEQREYLTVIRDESRRLADLASNILMLNRIESQSILTDEASFPLAEQLRQSILVTQQKWRNKALTFEADLQETDYTGSEALLKEVWLNLLDNAAKFSPEGGTVGVTLRHEKNARTVTITDQGAGMDAETQAHIFEQFYQGDTSHTTQGNGLGLSMVKKVLELHGGSIAVDSAPGQGSSFTVTL</sequence>
<dbReference type="OrthoDB" id="9813151at2"/>
<dbReference type="FunFam" id="1.10.287.130:FF:000001">
    <property type="entry name" value="Two-component sensor histidine kinase"/>
    <property type="match status" value="1"/>
</dbReference>
<evidence type="ECO:0000259" key="11">
    <source>
        <dbReference type="PROSITE" id="PS50885"/>
    </source>
</evidence>
<evidence type="ECO:0000256" key="1">
    <source>
        <dbReference type="ARBA" id="ARBA00000085"/>
    </source>
</evidence>
<dbReference type="GO" id="GO:0000155">
    <property type="term" value="F:phosphorelay sensor kinase activity"/>
    <property type="evidence" value="ECO:0007669"/>
    <property type="project" value="InterPro"/>
</dbReference>
<keyword evidence="8 9" id="KW-0472">Membrane</keyword>
<evidence type="ECO:0000256" key="6">
    <source>
        <dbReference type="ARBA" id="ARBA00022777"/>
    </source>
</evidence>
<dbReference type="InterPro" id="IPR003660">
    <property type="entry name" value="HAMP_dom"/>
</dbReference>
<comment type="caution">
    <text evidence="12">The sequence shown here is derived from an EMBL/GenBank/DDBJ whole genome shotgun (WGS) entry which is preliminary data.</text>
</comment>
<dbReference type="Pfam" id="PF00512">
    <property type="entry name" value="HisKA"/>
    <property type="match status" value="1"/>
</dbReference>
<evidence type="ECO:0000313" key="12">
    <source>
        <dbReference type="EMBL" id="PDX86906.1"/>
    </source>
</evidence>
<keyword evidence="5" id="KW-0808">Transferase</keyword>
<dbReference type="SUPFAM" id="SSF55874">
    <property type="entry name" value="ATPase domain of HSP90 chaperone/DNA topoisomerase II/histidine kinase"/>
    <property type="match status" value="1"/>
</dbReference>
<dbReference type="CDD" id="cd00075">
    <property type="entry name" value="HATPase"/>
    <property type="match status" value="1"/>
</dbReference>
<dbReference type="Gene3D" id="1.10.287.130">
    <property type="match status" value="1"/>
</dbReference>
<dbReference type="Proteomes" id="UP000220904">
    <property type="component" value="Unassembled WGS sequence"/>
</dbReference>
<dbReference type="InterPro" id="IPR005467">
    <property type="entry name" value="His_kinase_dom"/>
</dbReference>
<keyword evidence="7" id="KW-0902">Two-component regulatory system</keyword>
<evidence type="ECO:0000256" key="7">
    <source>
        <dbReference type="ARBA" id="ARBA00023012"/>
    </source>
</evidence>
<dbReference type="PANTHER" id="PTHR43711:SF26">
    <property type="entry name" value="SENSOR HISTIDINE KINASE RCSC"/>
    <property type="match status" value="1"/>
</dbReference>
<dbReference type="SMART" id="SM00304">
    <property type="entry name" value="HAMP"/>
    <property type="match status" value="1"/>
</dbReference>
<keyword evidence="4" id="KW-0597">Phosphoprotein</keyword>
<name>A0A2A7B6D4_9FIRM</name>
<dbReference type="SMART" id="SM00388">
    <property type="entry name" value="HisKA"/>
    <property type="match status" value="1"/>
</dbReference>
<dbReference type="RefSeq" id="WP_097792737.1">
    <property type="nucleotide sequence ID" value="NZ_NOUV01000014.1"/>
</dbReference>
<dbReference type="CDD" id="cd00082">
    <property type="entry name" value="HisKA"/>
    <property type="match status" value="1"/>
</dbReference>
<dbReference type="EMBL" id="NOUV01000014">
    <property type="protein sequence ID" value="PDX86906.1"/>
    <property type="molecule type" value="Genomic_DNA"/>
</dbReference>
<evidence type="ECO:0000256" key="5">
    <source>
        <dbReference type="ARBA" id="ARBA00022679"/>
    </source>
</evidence>
<dbReference type="EC" id="2.7.13.3" evidence="3"/>
<dbReference type="Gene3D" id="3.30.565.10">
    <property type="entry name" value="Histidine kinase-like ATPase, C-terminal domain"/>
    <property type="match status" value="1"/>
</dbReference>
<dbReference type="SMART" id="SM00387">
    <property type="entry name" value="HATPase_c"/>
    <property type="match status" value="1"/>
</dbReference>
<comment type="catalytic activity">
    <reaction evidence="1">
        <text>ATP + protein L-histidine = ADP + protein N-phospho-L-histidine.</text>
        <dbReference type="EC" id="2.7.13.3"/>
    </reaction>
</comment>
<evidence type="ECO:0000259" key="10">
    <source>
        <dbReference type="PROSITE" id="PS50109"/>
    </source>
</evidence>
<organism evidence="12 13">
    <name type="scientific">Faecalibacterium prausnitzii</name>
    <dbReference type="NCBI Taxonomy" id="853"/>
    <lineage>
        <taxon>Bacteria</taxon>
        <taxon>Bacillati</taxon>
        <taxon>Bacillota</taxon>
        <taxon>Clostridia</taxon>
        <taxon>Eubacteriales</taxon>
        <taxon>Oscillospiraceae</taxon>
        <taxon>Faecalibacterium</taxon>
    </lineage>
</organism>
<protein>
    <recommendedName>
        <fullName evidence="3">histidine kinase</fullName>
        <ecNumber evidence="3">2.7.13.3</ecNumber>
    </recommendedName>
</protein>
<dbReference type="InterPro" id="IPR004358">
    <property type="entry name" value="Sig_transdc_His_kin-like_C"/>
</dbReference>
<evidence type="ECO:0000256" key="2">
    <source>
        <dbReference type="ARBA" id="ARBA00004370"/>
    </source>
</evidence>
<dbReference type="InterPro" id="IPR050736">
    <property type="entry name" value="Sensor_HK_Regulatory"/>
</dbReference>
<dbReference type="PROSITE" id="PS50885">
    <property type="entry name" value="HAMP"/>
    <property type="match status" value="1"/>
</dbReference>
<feature type="domain" description="Histidine kinase" evidence="10">
    <location>
        <begin position="144"/>
        <end position="354"/>
    </location>
</feature>
<evidence type="ECO:0000256" key="3">
    <source>
        <dbReference type="ARBA" id="ARBA00012438"/>
    </source>
</evidence>
<dbReference type="SUPFAM" id="SSF47384">
    <property type="entry name" value="Homodimeric domain of signal transducing histidine kinase"/>
    <property type="match status" value="1"/>
</dbReference>
<proteinExistence type="predicted"/>
<feature type="domain" description="HAMP" evidence="11">
    <location>
        <begin position="81"/>
        <end position="136"/>
    </location>
</feature>
<reference evidence="12 13" key="1">
    <citation type="journal article" date="2017" name="Front. Microbiol.">
        <title>New Insights into the Diversity of the Genus Faecalibacterium.</title>
        <authorList>
            <person name="Benevides L."/>
            <person name="Burman S."/>
            <person name="Martin R."/>
            <person name="Robert V."/>
            <person name="Thomas M."/>
            <person name="Miquel S."/>
            <person name="Chain F."/>
            <person name="Sokol H."/>
            <person name="Bermudez-Humaran L.G."/>
            <person name="Morrison M."/>
            <person name="Langella P."/>
            <person name="Azevedo V.A."/>
            <person name="Chatel J.M."/>
            <person name="Soares S."/>
        </authorList>
    </citation>
    <scope>NUCLEOTIDE SEQUENCE [LARGE SCALE GENOMIC DNA]</scope>
    <source>
        <strain evidence="12 13">AHMP21</strain>
    </source>
</reference>
<dbReference type="FunFam" id="3.30.565.10:FF:000006">
    <property type="entry name" value="Sensor histidine kinase WalK"/>
    <property type="match status" value="1"/>
</dbReference>
<dbReference type="AlphaFoldDB" id="A0A2A7B6D4"/>
<gene>
    <name evidence="12" type="ORF">CHR60_09300</name>
</gene>
<dbReference type="Gene3D" id="6.10.340.10">
    <property type="match status" value="1"/>
</dbReference>
<evidence type="ECO:0000256" key="8">
    <source>
        <dbReference type="ARBA" id="ARBA00023136"/>
    </source>
</evidence>
<dbReference type="InterPro" id="IPR036890">
    <property type="entry name" value="HATPase_C_sf"/>
</dbReference>